<dbReference type="STRING" id="675635.Psed_0483"/>
<gene>
    <name evidence="3" type="ordered locus">Psed_0483</name>
</gene>
<dbReference type="Proteomes" id="UP000007809">
    <property type="component" value="Chromosome"/>
</dbReference>
<keyword evidence="2" id="KW-1133">Transmembrane helix</keyword>
<dbReference type="HOGENOM" id="CLU_2234293_0_0_11"/>
<evidence type="ECO:0000256" key="1">
    <source>
        <dbReference type="SAM" id="MobiDB-lite"/>
    </source>
</evidence>
<dbReference type="EMBL" id="CP002593">
    <property type="protein sequence ID" value="AEA22749.1"/>
    <property type="molecule type" value="Genomic_DNA"/>
</dbReference>
<evidence type="ECO:0000256" key="2">
    <source>
        <dbReference type="SAM" id="Phobius"/>
    </source>
</evidence>
<evidence type="ECO:0000313" key="3">
    <source>
        <dbReference type="EMBL" id="AEA22749.1"/>
    </source>
</evidence>
<name>F4CM66_PSEUX</name>
<dbReference type="KEGG" id="pdx:Psed_0483"/>
<accession>F4CM66</accession>
<feature type="compositionally biased region" description="Basic residues" evidence="1">
    <location>
        <begin position="88"/>
        <end position="105"/>
    </location>
</feature>
<organism evidence="3 4">
    <name type="scientific">Pseudonocardia dioxanivorans (strain ATCC 55486 / DSM 44775 / JCM 13855 / CB1190)</name>
    <dbReference type="NCBI Taxonomy" id="675635"/>
    <lineage>
        <taxon>Bacteria</taxon>
        <taxon>Bacillati</taxon>
        <taxon>Actinomycetota</taxon>
        <taxon>Actinomycetes</taxon>
        <taxon>Pseudonocardiales</taxon>
        <taxon>Pseudonocardiaceae</taxon>
        <taxon>Pseudonocardia</taxon>
    </lineage>
</organism>
<feature type="region of interest" description="Disordered" evidence="1">
    <location>
        <begin position="76"/>
        <end position="105"/>
    </location>
</feature>
<evidence type="ECO:0008006" key="5">
    <source>
        <dbReference type="Google" id="ProtNLM"/>
    </source>
</evidence>
<feature type="transmembrane region" description="Helical" evidence="2">
    <location>
        <begin position="39"/>
        <end position="56"/>
    </location>
</feature>
<evidence type="ECO:0000313" key="4">
    <source>
        <dbReference type="Proteomes" id="UP000007809"/>
    </source>
</evidence>
<protein>
    <recommendedName>
        <fullName evidence="5">Transmembrane protein</fullName>
    </recommendedName>
</protein>
<dbReference type="RefSeq" id="WP_013672690.1">
    <property type="nucleotide sequence ID" value="NC_015312.1"/>
</dbReference>
<dbReference type="eggNOG" id="ENOG502ZGRA">
    <property type="taxonomic scope" value="Bacteria"/>
</dbReference>
<reference evidence="3 4" key="1">
    <citation type="journal article" date="2011" name="J. Bacteriol.">
        <title>Genome sequence of the 1,4-dioxane-degrading Pseudonocardia dioxanivorans strain CB1190.</title>
        <authorList>
            <person name="Sales C.M."/>
            <person name="Mahendra S."/>
            <person name="Grostern A."/>
            <person name="Parales R.E."/>
            <person name="Goodwin L.A."/>
            <person name="Woyke T."/>
            <person name="Nolan M."/>
            <person name="Lapidus A."/>
            <person name="Chertkov O."/>
            <person name="Ovchinnikova G."/>
            <person name="Sczyrba A."/>
            <person name="Alvarez-Cohen L."/>
        </authorList>
    </citation>
    <scope>NUCLEOTIDE SEQUENCE [LARGE SCALE GENOMIC DNA]</scope>
    <source>
        <strain evidence="4">ATCC 55486 / DSM 44775 / JCM 13855 / CB1190</strain>
    </source>
</reference>
<proteinExistence type="predicted"/>
<sequence>MRVLRGIGAVLLMVVGLLLSVVAIVLCVTIILLPLGIPLAFLAVKLWRYAFTLMLPRQADVRRGLRKGFHVREMQDAASTARKEASRHGTRLRKKTRKVRKKLPG</sequence>
<keyword evidence="2" id="KW-0812">Transmembrane</keyword>
<feature type="transmembrane region" description="Helical" evidence="2">
    <location>
        <begin position="7"/>
        <end position="33"/>
    </location>
</feature>
<keyword evidence="4" id="KW-1185">Reference proteome</keyword>
<feature type="compositionally biased region" description="Basic and acidic residues" evidence="1">
    <location>
        <begin position="76"/>
        <end position="87"/>
    </location>
</feature>
<dbReference type="AlphaFoldDB" id="F4CM66"/>
<keyword evidence="2" id="KW-0472">Membrane</keyword>
<dbReference type="OrthoDB" id="9997813at2"/>